<dbReference type="InterPro" id="IPR000884">
    <property type="entry name" value="TSP1_rpt"/>
</dbReference>
<reference evidence="3" key="1">
    <citation type="submission" date="2021-01" db="EMBL/GenBank/DDBJ databases">
        <authorList>
            <person name="Corre E."/>
            <person name="Pelletier E."/>
            <person name="Niang G."/>
            <person name="Scheremetjew M."/>
            <person name="Finn R."/>
            <person name="Kale V."/>
            <person name="Holt S."/>
            <person name="Cochrane G."/>
            <person name="Meng A."/>
            <person name="Brown T."/>
            <person name="Cohen L."/>
        </authorList>
    </citation>
    <scope>NUCLEOTIDE SEQUENCE</scope>
    <source>
        <strain evidence="3">CCMP3105</strain>
    </source>
</reference>
<feature type="transmembrane region" description="Helical" evidence="2">
    <location>
        <begin position="691"/>
        <end position="712"/>
    </location>
</feature>
<keyword evidence="2" id="KW-0472">Membrane</keyword>
<feature type="compositionally biased region" description="Low complexity" evidence="1">
    <location>
        <begin position="528"/>
        <end position="539"/>
    </location>
</feature>
<feature type="compositionally biased region" description="Pro residues" evidence="1">
    <location>
        <begin position="504"/>
        <end position="513"/>
    </location>
</feature>
<feature type="region of interest" description="Disordered" evidence="1">
    <location>
        <begin position="1"/>
        <end position="22"/>
    </location>
</feature>
<organism evidence="3">
    <name type="scientific">Alexandrium monilatum</name>
    <dbReference type="NCBI Taxonomy" id="311494"/>
    <lineage>
        <taxon>Eukaryota</taxon>
        <taxon>Sar</taxon>
        <taxon>Alveolata</taxon>
        <taxon>Dinophyceae</taxon>
        <taxon>Gonyaulacales</taxon>
        <taxon>Pyrocystaceae</taxon>
        <taxon>Alexandrium</taxon>
    </lineage>
</organism>
<name>A0A7S4UIS0_9DINO</name>
<dbReference type="PROSITE" id="PS50092">
    <property type="entry name" value="TSP1"/>
    <property type="match status" value="1"/>
</dbReference>
<evidence type="ECO:0000256" key="1">
    <source>
        <dbReference type="SAM" id="MobiDB-lite"/>
    </source>
</evidence>
<feature type="region of interest" description="Disordered" evidence="1">
    <location>
        <begin position="524"/>
        <end position="543"/>
    </location>
</feature>
<keyword evidence="2" id="KW-0812">Transmembrane</keyword>
<evidence type="ECO:0000256" key="2">
    <source>
        <dbReference type="SAM" id="Phobius"/>
    </source>
</evidence>
<accession>A0A7S4UIS0</accession>
<feature type="region of interest" description="Disordered" evidence="1">
    <location>
        <begin position="481"/>
        <end position="518"/>
    </location>
</feature>
<dbReference type="AlphaFoldDB" id="A0A7S4UIS0"/>
<gene>
    <name evidence="3" type="ORF">AMON00008_LOCUS10313</name>
</gene>
<feature type="region of interest" description="Disordered" evidence="1">
    <location>
        <begin position="413"/>
        <end position="458"/>
    </location>
</feature>
<sequence>MGLRKREEPPSPANAWVASPPPGSPPGVAMKFFNFLQRCSQLGLRLAKFLLTANVEQYFLYNGILYLILGGITYLTNGNSHDFLCNIPPQASYGGRGCEFCSDKLLLCPKQDCWWMAENLTYMRSADSPDKSYYQQRLESSLDSDCRDLVVAAGGPRSMLSGIITQRASSGGVSPTAGCVTYHCAVLLNAVLRSESTDLAGLGMEGAAKCTDEYGVKLATTPEKKEECTCDGEVLALTVEEASSFNALCGSMAASLTGLDMFRLNLRKTKDACYADTAIAYYTIMMTYQPERASQTFHNMNCSYLTQTAFTAFEWLTLKDYNTQLYVSGRSRYTFSVPSICVLDFCDIFNQTLYYDKCYWADDQSLSAMTLDDFNSVSSNCPGKGFTVEAICKLINNGPVSLCGQYITSSASTGTSAAPTPSPSPAGGGATSRRLGTAAHQPRRAAAGAVAASGGHQPCTPGSGDVGRVCVPGSADVLSALHGGLTGAPRPPSLPAPGEAPLLGRPPEPPPAILPGIASAGGTARKLQTQSASTQQSSSVNNDDLPDWVVSSYSQCTCLTQCTEGMQYRSVTCPSGMTCKEPKPSTSKSCVCGHCTDCQIQLVLKGLTAIYMFQGISCLLLWLAFWAVSYLKEDELSEMSCGTKFLGCFCKVWPVLVRIVVYVTLCFVLFISFVVIPGTGYMNLCSSVESLWMLAIVISVCFVLQLAAGIIMKRKPMPPWLHNSVKSGIATLLMAPIRAIGP</sequence>
<evidence type="ECO:0000313" key="3">
    <source>
        <dbReference type="EMBL" id="CAE4570694.1"/>
    </source>
</evidence>
<feature type="compositionally biased region" description="Low complexity" evidence="1">
    <location>
        <begin position="436"/>
        <end position="455"/>
    </location>
</feature>
<dbReference type="EMBL" id="HBNR01015712">
    <property type="protein sequence ID" value="CAE4570694.1"/>
    <property type="molecule type" value="Transcribed_RNA"/>
</dbReference>
<protein>
    <submittedName>
        <fullName evidence="3">Uncharacterized protein</fullName>
    </submittedName>
</protein>
<feature type="transmembrane region" description="Helical" evidence="2">
    <location>
        <begin position="609"/>
        <end position="631"/>
    </location>
</feature>
<keyword evidence="2" id="KW-1133">Transmembrane helix</keyword>
<feature type="transmembrane region" description="Helical" evidence="2">
    <location>
        <begin position="652"/>
        <end position="676"/>
    </location>
</feature>
<proteinExistence type="predicted"/>